<dbReference type="Proteomes" id="UP000499080">
    <property type="component" value="Unassembled WGS sequence"/>
</dbReference>
<dbReference type="EMBL" id="BGPR01004901">
    <property type="protein sequence ID" value="GBN04625.1"/>
    <property type="molecule type" value="Genomic_DNA"/>
</dbReference>
<comment type="caution">
    <text evidence="1">The sequence shown here is derived from an EMBL/GenBank/DDBJ whole genome shotgun (WGS) entry which is preliminary data.</text>
</comment>
<evidence type="ECO:0008006" key="3">
    <source>
        <dbReference type="Google" id="ProtNLM"/>
    </source>
</evidence>
<dbReference type="AlphaFoldDB" id="A0A4Y2KQK3"/>
<sequence>MGFRRGIRKLTIQQQEPIVNRRAQGRTLLELGGQFNISESGISKFLKSWVDQRGVPKCPKSGRPCSTSHLFDRNVLRRSRVNPHLTAVDIAREFCYPQNPLFVLSSVGFRQLD</sequence>
<name>A0A4Y2KQK3_ARAVE</name>
<evidence type="ECO:0000313" key="2">
    <source>
        <dbReference type="Proteomes" id="UP000499080"/>
    </source>
</evidence>
<protein>
    <recommendedName>
        <fullName evidence="3">Paired domain-containing protein</fullName>
    </recommendedName>
</protein>
<dbReference type="OrthoDB" id="7603018at2759"/>
<reference evidence="1 2" key="1">
    <citation type="journal article" date="2019" name="Sci. Rep.">
        <title>Orb-weaving spider Araneus ventricosus genome elucidates the spidroin gene catalogue.</title>
        <authorList>
            <person name="Kono N."/>
            <person name="Nakamura H."/>
            <person name="Ohtoshi R."/>
            <person name="Moran D.A.P."/>
            <person name="Shinohara A."/>
            <person name="Yoshida Y."/>
            <person name="Fujiwara M."/>
            <person name="Mori M."/>
            <person name="Tomita M."/>
            <person name="Arakawa K."/>
        </authorList>
    </citation>
    <scope>NUCLEOTIDE SEQUENCE [LARGE SCALE GENOMIC DNA]</scope>
</reference>
<accession>A0A4Y2KQK3</accession>
<keyword evidence="2" id="KW-1185">Reference proteome</keyword>
<evidence type="ECO:0000313" key="1">
    <source>
        <dbReference type="EMBL" id="GBN04625.1"/>
    </source>
</evidence>
<gene>
    <name evidence="1" type="ORF">AVEN_9610_1</name>
</gene>
<organism evidence="1 2">
    <name type="scientific">Araneus ventricosus</name>
    <name type="common">Orbweaver spider</name>
    <name type="synonym">Epeira ventricosa</name>
    <dbReference type="NCBI Taxonomy" id="182803"/>
    <lineage>
        <taxon>Eukaryota</taxon>
        <taxon>Metazoa</taxon>
        <taxon>Ecdysozoa</taxon>
        <taxon>Arthropoda</taxon>
        <taxon>Chelicerata</taxon>
        <taxon>Arachnida</taxon>
        <taxon>Araneae</taxon>
        <taxon>Araneomorphae</taxon>
        <taxon>Entelegynae</taxon>
        <taxon>Araneoidea</taxon>
        <taxon>Araneidae</taxon>
        <taxon>Araneus</taxon>
    </lineage>
</organism>
<proteinExistence type="predicted"/>